<keyword evidence="3" id="KW-1185">Reference proteome</keyword>
<evidence type="ECO:0000313" key="1">
    <source>
        <dbReference type="EMBL" id="KAL2549248.1"/>
    </source>
</evidence>
<organism evidence="2 3">
    <name type="scientific">Forsythia ovata</name>
    <dbReference type="NCBI Taxonomy" id="205694"/>
    <lineage>
        <taxon>Eukaryota</taxon>
        <taxon>Viridiplantae</taxon>
        <taxon>Streptophyta</taxon>
        <taxon>Embryophyta</taxon>
        <taxon>Tracheophyta</taxon>
        <taxon>Spermatophyta</taxon>
        <taxon>Magnoliopsida</taxon>
        <taxon>eudicotyledons</taxon>
        <taxon>Gunneridae</taxon>
        <taxon>Pentapetalae</taxon>
        <taxon>asterids</taxon>
        <taxon>lamiids</taxon>
        <taxon>Lamiales</taxon>
        <taxon>Oleaceae</taxon>
        <taxon>Forsythieae</taxon>
        <taxon>Forsythia</taxon>
    </lineage>
</organism>
<dbReference type="EMBL" id="JBFOLJ010000003">
    <property type="protein sequence ID" value="KAL2549277.1"/>
    <property type="molecule type" value="Genomic_DNA"/>
</dbReference>
<dbReference type="AlphaFoldDB" id="A0ABD1WI46"/>
<sequence>MESPGLQLLSRWWAICLLGQMDNNENGCFMFPCVDLFVKYVSSPVRFKILGVQEEEKEEVKKKKDGLRLKVKIENPSLRRLISGAIAGGGFNDCRGSIRDDK</sequence>
<proteinExistence type="predicted"/>
<evidence type="ECO:0000313" key="2">
    <source>
        <dbReference type="EMBL" id="KAL2549277.1"/>
    </source>
</evidence>
<comment type="caution">
    <text evidence="2">The sequence shown here is derived from an EMBL/GenBank/DDBJ whole genome shotgun (WGS) entry which is preliminary data.</text>
</comment>
<reference evidence="2" key="2">
    <citation type="submission" date="2024-07" db="EMBL/GenBank/DDBJ databases">
        <title>Two chromosome-level genome assemblies of Korean endemic species Abeliophyllum distichum and Forsythia ovata (Oleaceae).</title>
        <authorList>
            <person name="Mun J.H."/>
        </authorList>
    </citation>
    <scope>NUCLEOTIDE SEQUENCE</scope>
    <source>
        <strain evidence="2">KNKB202402200001</strain>
        <tissue evidence="2">Leaf</tissue>
    </source>
</reference>
<reference evidence="3" key="1">
    <citation type="submission" date="2024-07" db="EMBL/GenBank/DDBJ databases">
        <title>Two chromosome-level genome assemblies of Korean endemic species Abeliophyllum distichum and Forsythia ovata (Oleaceae).</title>
        <authorList>
            <person name="Jang H."/>
        </authorList>
    </citation>
    <scope>NUCLEOTIDE SEQUENCE [LARGE SCALE GENOMIC DNA]</scope>
</reference>
<dbReference type="EMBL" id="JBFOLJ010000003">
    <property type="protein sequence ID" value="KAL2549248.1"/>
    <property type="molecule type" value="Genomic_DNA"/>
</dbReference>
<accession>A0ABD1WI46</accession>
<protein>
    <submittedName>
        <fullName evidence="2">Adenine nucleotide transporter BT1</fullName>
    </submittedName>
</protein>
<gene>
    <name evidence="1" type="ORF">Fot_10778</name>
    <name evidence="2" type="ORF">Fot_10807</name>
</gene>
<evidence type="ECO:0000313" key="3">
    <source>
        <dbReference type="Proteomes" id="UP001604277"/>
    </source>
</evidence>
<name>A0ABD1WI46_9LAMI</name>
<dbReference type="Proteomes" id="UP001604277">
    <property type="component" value="Unassembled WGS sequence"/>
</dbReference>